<comment type="caution">
    <text evidence="1">The sequence shown here is derived from an EMBL/GenBank/DDBJ whole genome shotgun (WGS) entry which is preliminary data.</text>
</comment>
<keyword evidence="1" id="KW-0808">Transferase</keyword>
<sequence>MEGTHSSRRINAIAEAVGAKTYLEIGVADGDTFFAVSVPSRTGVDPYFRFDPKLKESKRNIFWPITSDKYFMEVAKKKFDIVFLDGLHTFEQTFRDFCNAILVTHDNSLVVIDDTIPSDIFSSVPDMDLAISTRIREGGVGAAWHGDIYKMIYAIHDFFPRLSYLTVSDNGNPQTFVWREPRRYFSPRLGSLEAISRMTWFDLQGNMDLAFLTPEKYAIAEIISKLSPSSV</sequence>
<dbReference type="InterPro" id="IPR029063">
    <property type="entry name" value="SAM-dependent_MTases_sf"/>
</dbReference>
<organism evidence="1 2">
    <name type="scientific">Mesorhizobium atlanticum</name>
    <dbReference type="NCBI Taxonomy" id="2233532"/>
    <lineage>
        <taxon>Bacteria</taxon>
        <taxon>Pseudomonadati</taxon>
        <taxon>Pseudomonadota</taxon>
        <taxon>Alphaproteobacteria</taxon>
        <taxon>Hyphomicrobiales</taxon>
        <taxon>Phyllobacteriaceae</taxon>
        <taxon>Mesorhizobium</taxon>
    </lineage>
</organism>
<dbReference type="SUPFAM" id="SSF53335">
    <property type="entry name" value="S-adenosyl-L-methionine-dependent methyltransferases"/>
    <property type="match status" value="1"/>
</dbReference>
<evidence type="ECO:0000313" key="2">
    <source>
        <dbReference type="Proteomes" id="UP000251956"/>
    </source>
</evidence>
<proteinExistence type="predicted"/>
<dbReference type="RefSeq" id="WP_112125838.1">
    <property type="nucleotide sequence ID" value="NZ_QMBQ01000001.1"/>
</dbReference>
<gene>
    <name evidence="1" type="ORF">DPM35_03115</name>
</gene>
<keyword evidence="2" id="KW-1185">Reference proteome</keyword>
<protein>
    <submittedName>
        <fullName evidence="1">Class I SAM-dependent methyltransferase</fullName>
    </submittedName>
</protein>
<evidence type="ECO:0000313" key="1">
    <source>
        <dbReference type="EMBL" id="RAZ80292.1"/>
    </source>
</evidence>
<keyword evidence="1" id="KW-0489">Methyltransferase</keyword>
<reference evidence="1 2" key="2">
    <citation type="submission" date="2018-07" db="EMBL/GenBank/DDBJ databases">
        <title>Diversity of Mesorhizobium strains in Brazil.</title>
        <authorList>
            <person name="Helene L.C.F."/>
            <person name="Dall'Agnol R."/>
            <person name="Delamuta J.R.M."/>
            <person name="Hungria M."/>
        </authorList>
    </citation>
    <scope>NUCLEOTIDE SEQUENCE [LARGE SCALE GENOMIC DNA]</scope>
    <source>
        <strain evidence="1 2">CNPSo 3140</strain>
    </source>
</reference>
<dbReference type="OrthoDB" id="799111at2"/>
<dbReference type="Gene3D" id="3.40.50.150">
    <property type="entry name" value="Vaccinia Virus protein VP39"/>
    <property type="match status" value="1"/>
</dbReference>
<dbReference type="GO" id="GO:0008168">
    <property type="term" value="F:methyltransferase activity"/>
    <property type="evidence" value="ECO:0007669"/>
    <property type="project" value="UniProtKB-KW"/>
</dbReference>
<dbReference type="Pfam" id="PF13578">
    <property type="entry name" value="Methyltransf_24"/>
    <property type="match status" value="1"/>
</dbReference>
<dbReference type="EMBL" id="QMBQ01000001">
    <property type="protein sequence ID" value="RAZ80292.1"/>
    <property type="molecule type" value="Genomic_DNA"/>
</dbReference>
<dbReference type="AlphaFoldDB" id="A0A330H8U6"/>
<reference evidence="2" key="1">
    <citation type="submission" date="2018-06" db="EMBL/GenBank/DDBJ databases">
        <authorList>
            <person name="Helene L.C."/>
            <person name="Dall'Agnol R."/>
            <person name="Delamuta J.R."/>
            <person name="Hungria M."/>
        </authorList>
    </citation>
    <scope>NUCLEOTIDE SEQUENCE [LARGE SCALE GENOMIC DNA]</scope>
    <source>
        <strain evidence="2">CNPSo 3140</strain>
    </source>
</reference>
<dbReference type="Proteomes" id="UP000251956">
    <property type="component" value="Unassembled WGS sequence"/>
</dbReference>
<accession>A0A330H8U6</accession>
<dbReference type="GO" id="GO:0032259">
    <property type="term" value="P:methylation"/>
    <property type="evidence" value="ECO:0007669"/>
    <property type="project" value="UniProtKB-KW"/>
</dbReference>
<name>A0A330H8U6_9HYPH</name>